<gene>
    <name evidence="2" type="ORF">RMCC_6669</name>
</gene>
<name>A0A100WJL2_MYCCR</name>
<organism evidence="2 3">
    <name type="scientific">Mycolicibacterium canariasense</name>
    <name type="common">Mycobacterium canariasense</name>
    <dbReference type="NCBI Taxonomy" id="228230"/>
    <lineage>
        <taxon>Bacteria</taxon>
        <taxon>Bacillati</taxon>
        <taxon>Actinomycetota</taxon>
        <taxon>Actinomycetes</taxon>
        <taxon>Mycobacteriales</taxon>
        <taxon>Mycobacteriaceae</taxon>
        <taxon>Mycolicibacterium</taxon>
    </lineage>
</organism>
<accession>A0A100WJL2</accession>
<dbReference type="Proteomes" id="UP000069443">
    <property type="component" value="Unassembled WGS sequence"/>
</dbReference>
<reference evidence="3" key="2">
    <citation type="submission" date="2016-02" db="EMBL/GenBank/DDBJ databases">
        <title>Draft genome sequence of five rapidly growing Mycobacterium species.</title>
        <authorList>
            <person name="Katahira K."/>
            <person name="Gotou Y."/>
            <person name="Iida K."/>
            <person name="Ogura Y."/>
            <person name="Hayashi T."/>
        </authorList>
    </citation>
    <scope>NUCLEOTIDE SEQUENCE [LARGE SCALE GENOMIC DNA]</scope>
    <source>
        <strain evidence="3">JCM15298</strain>
    </source>
</reference>
<dbReference type="AlphaFoldDB" id="A0A100WJL2"/>
<reference evidence="3" key="1">
    <citation type="journal article" date="2016" name="Genome Announc.">
        <title>Draft Genome Sequences of Five Rapidly Growing Mycobacterium Species, M. thermoresistibile, M. fortuitum subsp. acetamidolyticum, M. canariasense, M. brisbanense, and M. novocastrense.</title>
        <authorList>
            <person name="Katahira K."/>
            <person name="Ogura Y."/>
            <person name="Gotoh Y."/>
            <person name="Hayashi T."/>
        </authorList>
    </citation>
    <scope>NUCLEOTIDE SEQUENCE [LARGE SCALE GENOMIC DNA]</scope>
    <source>
        <strain evidence="3">JCM15298</strain>
    </source>
</reference>
<dbReference type="SUPFAM" id="SSF51735">
    <property type="entry name" value="NAD(P)-binding Rossmann-fold domains"/>
    <property type="match status" value="1"/>
</dbReference>
<dbReference type="InterPro" id="IPR021295">
    <property type="entry name" value="DUF2867"/>
</dbReference>
<dbReference type="GO" id="GO:0004029">
    <property type="term" value="F:aldehyde dehydrogenase (NAD+) activity"/>
    <property type="evidence" value="ECO:0007669"/>
    <property type="project" value="TreeGrafter"/>
</dbReference>
<dbReference type="PANTHER" id="PTHR48079:SF6">
    <property type="entry name" value="NAD(P)-BINDING DOMAIN-CONTAINING PROTEIN-RELATED"/>
    <property type="match status" value="1"/>
</dbReference>
<dbReference type="InterPro" id="IPR051783">
    <property type="entry name" value="NAD(P)-dependent_oxidoreduct"/>
</dbReference>
<sequence length="457" mass="49896">MTDDRPLRVLVTGTTGYIGARLTPRLVDAGHQVRVLVRDPDKVRAVPWAADVQVVRGDLTDPATLAAPLRDVDVLYYLVHSMNSAGEFIEQERRSAHNVAEAARRAGVGRIVYLGGLHADSEALSTHLRSRTEVGQILIDSGVPTIALQAGVVIGSGSASFEMIRHLTDRLPVMTTPRWVNNRIQPIAVRDVLHYLIEAATADLPRSRTYDIGGPDVLRYGEMMQIYAEVAGLARRRILVLPILTPRLAGLWIDLVTPVPRSIGRALIESLSTNAVATEHDIDTVIAPPPGGPTAYRQAVALALRFAATGEGRPTWATTSATGAPSDPLPSDPGWAGEVIYTETHSADCPKAVDQIWDELLAGCATGMFGRFPVGPGRSRWRVDKSTDRQFLRLRAQTRTPGTAWLERTVEPMEGSGTRVRQRATFIPKGLAGQLYWYVSRPLNRAALADTLRRVTR</sequence>
<dbReference type="RefSeq" id="WP_062660346.1">
    <property type="nucleotide sequence ID" value="NZ_BCSY01000137.1"/>
</dbReference>
<protein>
    <submittedName>
        <fullName evidence="2">Epimerase</fullName>
    </submittedName>
</protein>
<dbReference type="PANTHER" id="PTHR48079">
    <property type="entry name" value="PROTEIN YEEZ"/>
    <property type="match status" value="1"/>
</dbReference>
<dbReference type="Pfam" id="PF13460">
    <property type="entry name" value="NAD_binding_10"/>
    <property type="match status" value="1"/>
</dbReference>
<dbReference type="CDD" id="cd07812">
    <property type="entry name" value="SRPBCC"/>
    <property type="match status" value="1"/>
</dbReference>
<dbReference type="Gene3D" id="3.40.50.720">
    <property type="entry name" value="NAD(P)-binding Rossmann-like Domain"/>
    <property type="match status" value="1"/>
</dbReference>
<dbReference type="STRING" id="228230.RMCC_6669"/>
<evidence type="ECO:0000313" key="3">
    <source>
        <dbReference type="Proteomes" id="UP000069443"/>
    </source>
</evidence>
<dbReference type="InterPro" id="IPR016040">
    <property type="entry name" value="NAD(P)-bd_dom"/>
</dbReference>
<dbReference type="InterPro" id="IPR036291">
    <property type="entry name" value="NAD(P)-bd_dom_sf"/>
</dbReference>
<dbReference type="GO" id="GO:0005737">
    <property type="term" value="C:cytoplasm"/>
    <property type="evidence" value="ECO:0007669"/>
    <property type="project" value="TreeGrafter"/>
</dbReference>
<keyword evidence="3" id="KW-1185">Reference proteome</keyword>
<evidence type="ECO:0000259" key="1">
    <source>
        <dbReference type="Pfam" id="PF13460"/>
    </source>
</evidence>
<dbReference type="Pfam" id="PF11066">
    <property type="entry name" value="DUF2867"/>
    <property type="match status" value="1"/>
</dbReference>
<feature type="domain" description="NAD(P)-binding" evidence="1">
    <location>
        <begin position="13"/>
        <end position="138"/>
    </location>
</feature>
<proteinExistence type="predicted"/>
<evidence type="ECO:0000313" key="2">
    <source>
        <dbReference type="EMBL" id="GAS99704.1"/>
    </source>
</evidence>
<dbReference type="EMBL" id="BCSY01000137">
    <property type="protein sequence ID" value="GAS99704.1"/>
    <property type="molecule type" value="Genomic_DNA"/>
</dbReference>
<comment type="caution">
    <text evidence="2">The sequence shown here is derived from an EMBL/GenBank/DDBJ whole genome shotgun (WGS) entry which is preliminary data.</text>
</comment>